<protein>
    <submittedName>
        <fullName evidence="4">Transposase zinc-binding domain-containing protein</fullName>
    </submittedName>
</protein>
<evidence type="ECO:0000259" key="3">
    <source>
        <dbReference type="Pfam" id="PF14319"/>
    </source>
</evidence>
<dbReference type="PROSITE" id="PS51257">
    <property type="entry name" value="PROKAR_LIPOPROTEIN"/>
    <property type="match status" value="1"/>
</dbReference>
<dbReference type="Proteomes" id="UP000606193">
    <property type="component" value="Unassembled WGS sequence"/>
</dbReference>
<keyword evidence="1" id="KW-1133">Transmembrane helix</keyword>
<accession>A0ABR7N445</accession>
<proteinExistence type="predicted"/>
<dbReference type="InterPro" id="IPR007069">
    <property type="entry name" value="Transposase_32"/>
</dbReference>
<feature type="transmembrane region" description="Helical" evidence="1">
    <location>
        <begin position="181"/>
        <end position="200"/>
    </location>
</feature>
<feature type="transmembrane region" description="Helical" evidence="1">
    <location>
        <begin position="212"/>
        <end position="232"/>
    </location>
</feature>
<sequence>MENINRMIHCGAPSFGGAMYGCSNCGHLKFAPFRCKSRFCPTCGNKYSIDRTTSMSFKIIHVKHRHCVFTIAEKLRPFFLKDRSLLNCLFSAVKSVILRMFHKQNKSELFTPGFILVLHTFGRDLKWNPHIHCLLSEGGLDKSGLWRNVNHCNYVFMRNSFQTTLLKELKKKLLFLLIKRFLRSTNITITVFMFMQNLTAAILPKSSNTSDAILTALSSPLPVSMITILPMIL</sequence>
<feature type="domain" description="Transposase IS801/IS1294" evidence="2">
    <location>
        <begin position="113"/>
        <end position="173"/>
    </location>
</feature>
<gene>
    <name evidence="4" type="ORF">H8704_11900</name>
</gene>
<reference evidence="4 5" key="1">
    <citation type="submission" date="2020-08" db="EMBL/GenBank/DDBJ databases">
        <title>Genome public.</title>
        <authorList>
            <person name="Liu C."/>
            <person name="Sun Q."/>
        </authorList>
    </citation>
    <scope>NUCLEOTIDE SEQUENCE [LARGE SCALE GENOMIC DNA]</scope>
    <source>
        <strain evidence="4 5">NSJ-37</strain>
    </source>
</reference>
<keyword evidence="5" id="KW-1185">Reference proteome</keyword>
<dbReference type="PANTHER" id="PTHR37023">
    <property type="entry name" value="TRANSPOSASE"/>
    <property type="match status" value="1"/>
</dbReference>
<keyword evidence="1" id="KW-0812">Transmembrane</keyword>
<name>A0ABR7N445_9FIRM</name>
<dbReference type="Pfam" id="PF04986">
    <property type="entry name" value="Y2_Tnp"/>
    <property type="match status" value="1"/>
</dbReference>
<dbReference type="EMBL" id="JACRSX010000019">
    <property type="protein sequence ID" value="MBC8563319.1"/>
    <property type="molecule type" value="Genomic_DNA"/>
</dbReference>
<evidence type="ECO:0000313" key="5">
    <source>
        <dbReference type="Proteomes" id="UP000606193"/>
    </source>
</evidence>
<evidence type="ECO:0000259" key="2">
    <source>
        <dbReference type="Pfam" id="PF04986"/>
    </source>
</evidence>
<dbReference type="Pfam" id="PF14319">
    <property type="entry name" value="Zn_Tnp_IS91"/>
    <property type="match status" value="1"/>
</dbReference>
<dbReference type="InterPro" id="IPR026889">
    <property type="entry name" value="Zn_Tnp"/>
</dbReference>
<evidence type="ECO:0000256" key="1">
    <source>
        <dbReference type="SAM" id="Phobius"/>
    </source>
</evidence>
<feature type="domain" description="Transposase zinc-binding" evidence="3">
    <location>
        <begin position="2"/>
        <end position="71"/>
    </location>
</feature>
<organism evidence="4 5">
    <name type="scientific">Jutongia huaianensis</name>
    <dbReference type="NCBI Taxonomy" id="2763668"/>
    <lineage>
        <taxon>Bacteria</taxon>
        <taxon>Bacillati</taxon>
        <taxon>Bacillota</taxon>
        <taxon>Clostridia</taxon>
        <taxon>Lachnospirales</taxon>
        <taxon>Lachnospiraceae</taxon>
        <taxon>Jutongia</taxon>
    </lineage>
</organism>
<comment type="caution">
    <text evidence="4">The sequence shown here is derived from an EMBL/GenBank/DDBJ whole genome shotgun (WGS) entry which is preliminary data.</text>
</comment>
<dbReference type="PANTHER" id="PTHR37023:SF1">
    <property type="entry name" value="ISSOD25 TRANSPOSASE TNPA_ISSOD25"/>
    <property type="match status" value="1"/>
</dbReference>
<evidence type="ECO:0000313" key="4">
    <source>
        <dbReference type="EMBL" id="MBC8563319.1"/>
    </source>
</evidence>
<keyword evidence="1" id="KW-0472">Membrane</keyword>